<dbReference type="InterPro" id="IPR011979">
    <property type="entry name" value="Antitox_Xre"/>
</dbReference>
<gene>
    <name evidence="3" type="ORF">SAMN04487908_1097</name>
</gene>
<protein>
    <submittedName>
        <fullName evidence="3">Putative toxin-antitoxin system antitoxin component, TIGR02293 family</fullName>
    </submittedName>
</protein>
<dbReference type="NCBIfam" id="TIGR02293">
    <property type="entry name" value="TAS_TIGR02293"/>
    <property type="match status" value="1"/>
</dbReference>
<dbReference type="InterPro" id="IPR046847">
    <property type="entry name" value="Xre-like_HTH"/>
</dbReference>
<sequence length="168" mass="18881">MVVSNYKNYTSVNLIKEPEVFYLLENPFDRIVGVLGGVNQVGQIVNSDIDLITITRKGLPKSVVYSLCEVLDISMEKLSDLLHISHRTLQRKADDDLLAVSITEQLFVIAEVVSEGINVFNTLENFRSWLHSTPYIFNGQKPLDFLDTSYGAHYVKNILGRIAHGIPS</sequence>
<evidence type="ECO:0000259" key="1">
    <source>
        <dbReference type="Pfam" id="PF09722"/>
    </source>
</evidence>
<reference evidence="4" key="1">
    <citation type="submission" date="2016-11" db="EMBL/GenBank/DDBJ databases">
        <authorList>
            <person name="Varghese N."/>
            <person name="Submissions S."/>
        </authorList>
    </citation>
    <scope>NUCLEOTIDE SEQUENCE [LARGE SCALE GENOMIC DNA]</scope>
    <source>
        <strain evidence="4">DSM 26349</strain>
    </source>
</reference>
<dbReference type="Pfam" id="PF09722">
    <property type="entry name" value="Xre_MbcA_ParS_C"/>
    <property type="match status" value="1"/>
</dbReference>
<proteinExistence type="predicted"/>
<name>A0A1M6G8D3_9FLAO</name>
<dbReference type="GO" id="GO:0003677">
    <property type="term" value="F:DNA binding"/>
    <property type="evidence" value="ECO:0007669"/>
    <property type="project" value="InterPro"/>
</dbReference>
<feature type="domain" description="Antitoxin Xre-like helix-turn-helix" evidence="2">
    <location>
        <begin position="50"/>
        <end position="99"/>
    </location>
</feature>
<accession>A0A1M6G8D3</accession>
<feature type="domain" description="Antitoxin Xre/MbcA/ParS-like toxin-binding" evidence="1">
    <location>
        <begin position="118"/>
        <end position="165"/>
    </location>
</feature>
<evidence type="ECO:0000313" key="3">
    <source>
        <dbReference type="EMBL" id="SHJ06181.1"/>
    </source>
</evidence>
<dbReference type="STRING" id="797419.SAMN05216556_111109"/>
<dbReference type="AlphaFoldDB" id="A0A1M6G8D3"/>
<dbReference type="InterPro" id="IPR024467">
    <property type="entry name" value="Xre/MbcA/ParS-like_toxin-bd"/>
</dbReference>
<dbReference type="Proteomes" id="UP000184172">
    <property type="component" value="Unassembled WGS sequence"/>
</dbReference>
<keyword evidence="4" id="KW-1185">Reference proteome</keyword>
<dbReference type="Pfam" id="PF20432">
    <property type="entry name" value="Xre-like-HTH"/>
    <property type="match status" value="1"/>
</dbReference>
<organism evidence="3 4">
    <name type="scientific">Aequorivita viscosa</name>
    <dbReference type="NCBI Taxonomy" id="797419"/>
    <lineage>
        <taxon>Bacteria</taxon>
        <taxon>Pseudomonadati</taxon>
        <taxon>Bacteroidota</taxon>
        <taxon>Flavobacteriia</taxon>
        <taxon>Flavobacteriales</taxon>
        <taxon>Flavobacteriaceae</taxon>
        <taxon>Aequorivita</taxon>
    </lineage>
</organism>
<dbReference type="EMBL" id="FQYV01000009">
    <property type="protein sequence ID" value="SHJ06181.1"/>
    <property type="molecule type" value="Genomic_DNA"/>
</dbReference>
<evidence type="ECO:0000313" key="4">
    <source>
        <dbReference type="Proteomes" id="UP000184172"/>
    </source>
</evidence>
<evidence type="ECO:0000259" key="2">
    <source>
        <dbReference type="Pfam" id="PF20432"/>
    </source>
</evidence>